<feature type="domain" description="Lycopene cyclase" evidence="9">
    <location>
        <begin position="154"/>
        <end position="223"/>
    </location>
</feature>
<keyword evidence="11" id="KW-1185">Reference proteome</keyword>
<evidence type="ECO:0000313" key="11">
    <source>
        <dbReference type="Proteomes" id="UP000766904"/>
    </source>
</evidence>
<dbReference type="Pfam" id="PF18916">
    <property type="entry name" value="Lycopene_cyc"/>
    <property type="match status" value="2"/>
</dbReference>
<feature type="transmembrane region" description="Helical" evidence="8">
    <location>
        <begin position="39"/>
        <end position="57"/>
    </location>
</feature>
<dbReference type="InterPro" id="IPR017825">
    <property type="entry name" value="Lycopene_cyclase_dom"/>
</dbReference>
<keyword evidence="4" id="KW-0125">Carotenoid biosynthesis</keyword>
<keyword evidence="3 8" id="KW-0812">Transmembrane</keyword>
<dbReference type="GO" id="GO:0016117">
    <property type="term" value="P:carotenoid biosynthetic process"/>
    <property type="evidence" value="ECO:0007669"/>
    <property type="project" value="UniProtKB-KW"/>
</dbReference>
<proteinExistence type="predicted"/>
<keyword evidence="6 8" id="KW-0472">Membrane</keyword>
<dbReference type="RefSeq" id="WP_148856152.1">
    <property type="nucleotide sequence ID" value="NZ_PHNJ01000001.1"/>
</dbReference>
<sequence length="263" mass="29523">MTPPLSYLEFHLVFTLPPIALLGWLAVRRDRAWWNREALSGFAILVALAVVYTTPWTNALIPEGVWWYGDGAVLATVWHTPVEEYLFFVLQTMLTAFWLFHLLDVAELPLRIPTSHRVVGVLAGAAICLAGWLLLGTTSTFYLGAILVWAGPVLAIQWGFGLTYLVRVRRRLFLAIAVPTLYLWLADWVAISLGIWMISETHTIGVGVAGLPLEEMLFFLVTNVFIVQGIVLYVWVLDRLDAPVTVQHVQRVVDRLLSRSTDG</sequence>
<keyword evidence="5 8" id="KW-1133">Transmembrane helix</keyword>
<reference evidence="10" key="1">
    <citation type="submission" date="2017-11" db="EMBL/GenBank/DDBJ databases">
        <authorList>
            <person name="Kajale S.C."/>
            <person name="Sharma A."/>
        </authorList>
    </citation>
    <scope>NUCLEOTIDE SEQUENCE</scope>
    <source>
        <strain evidence="10">LS1_42</strain>
    </source>
</reference>
<dbReference type="Proteomes" id="UP000766904">
    <property type="component" value="Unassembled WGS sequence"/>
</dbReference>
<evidence type="ECO:0000256" key="2">
    <source>
        <dbReference type="ARBA" id="ARBA00004829"/>
    </source>
</evidence>
<dbReference type="GO" id="GO:0016872">
    <property type="term" value="F:intramolecular lyase activity"/>
    <property type="evidence" value="ECO:0007669"/>
    <property type="project" value="InterPro"/>
</dbReference>
<feature type="transmembrane region" description="Helical" evidence="8">
    <location>
        <begin position="172"/>
        <end position="196"/>
    </location>
</feature>
<evidence type="ECO:0000259" key="9">
    <source>
        <dbReference type="Pfam" id="PF18916"/>
    </source>
</evidence>
<evidence type="ECO:0000256" key="1">
    <source>
        <dbReference type="ARBA" id="ARBA00004141"/>
    </source>
</evidence>
<feature type="transmembrane region" description="Helical" evidence="8">
    <location>
        <begin position="6"/>
        <end position="27"/>
    </location>
</feature>
<evidence type="ECO:0000256" key="6">
    <source>
        <dbReference type="ARBA" id="ARBA00023136"/>
    </source>
</evidence>
<evidence type="ECO:0000256" key="8">
    <source>
        <dbReference type="SAM" id="Phobius"/>
    </source>
</evidence>
<keyword evidence="7" id="KW-0413">Isomerase</keyword>
<evidence type="ECO:0000256" key="3">
    <source>
        <dbReference type="ARBA" id="ARBA00022692"/>
    </source>
</evidence>
<accession>A0A8J8Q7P2</accession>
<organism evidence="10 11">
    <name type="scientific">Natronococcus pandeyae</name>
    <dbReference type="NCBI Taxonomy" id="2055836"/>
    <lineage>
        <taxon>Archaea</taxon>
        <taxon>Methanobacteriati</taxon>
        <taxon>Methanobacteriota</taxon>
        <taxon>Stenosarchaea group</taxon>
        <taxon>Halobacteria</taxon>
        <taxon>Halobacteriales</taxon>
        <taxon>Natrialbaceae</taxon>
        <taxon>Natronococcus</taxon>
    </lineage>
</organism>
<feature type="transmembrane region" description="Helical" evidence="8">
    <location>
        <begin position="118"/>
        <end position="135"/>
    </location>
</feature>
<dbReference type="NCBIfam" id="TIGR03462">
    <property type="entry name" value="CarR_dom_SF"/>
    <property type="match status" value="2"/>
</dbReference>
<evidence type="ECO:0000313" key="10">
    <source>
        <dbReference type="EMBL" id="TYL40362.1"/>
    </source>
</evidence>
<dbReference type="AlphaFoldDB" id="A0A8J8Q7P2"/>
<protein>
    <submittedName>
        <fullName evidence="10">Lycopene cyclase</fullName>
    </submittedName>
</protein>
<comment type="subcellular location">
    <subcellularLocation>
        <location evidence="1">Membrane</location>
        <topology evidence="1">Multi-pass membrane protein</topology>
    </subcellularLocation>
</comment>
<dbReference type="GO" id="GO:0016020">
    <property type="term" value="C:membrane"/>
    <property type="evidence" value="ECO:0007669"/>
    <property type="project" value="UniProtKB-SubCell"/>
</dbReference>
<feature type="transmembrane region" description="Helical" evidence="8">
    <location>
        <begin position="216"/>
        <end position="237"/>
    </location>
</feature>
<dbReference type="OrthoDB" id="241129at2157"/>
<evidence type="ECO:0000256" key="5">
    <source>
        <dbReference type="ARBA" id="ARBA00022989"/>
    </source>
</evidence>
<dbReference type="GO" id="GO:0045436">
    <property type="term" value="F:lycopene beta cyclase activity"/>
    <property type="evidence" value="ECO:0007669"/>
    <property type="project" value="UniProtKB-ARBA"/>
</dbReference>
<comment type="caution">
    <text evidence="10">The sequence shown here is derived from an EMBL/GenBank/DDBJ whole genome shotgun (WGS) entry which is preliminary data.</text>
</comment>
<evidence type="ECO:0000256" key="4">
    <source>
        <dbReference type="ARBA" id="ARBA00022746"/>
    </source>
</evidence>
<dbReference type="EMBL" id="PHNJ01000001">
    <property type="protein sequence ID" value="TYL40362.1"/>
    <property type="molecule type" value="Genomic_DNA"/>
</dbReference>
<gene>
    <name evidence="10" type="ORF">CV102_01945</name>
</gene>
<feature type="domain" description="Lycopene cyclase" evidence="9">
    <location>
        <begin position="21"/>
        <end position="97"/>
    </location>
</feature>
<feature type="transmembrane region" description="Helical" evidence="8">
    <location>
        <begin position="85"/>
        <end position="106"/>
    </location>
</feature>
<evidence type="ECO:0000256" key="7">
    <source>
        <dbReference type="ARBA" id="ARBA00023235"/>
    </source>
</evidence>
<name>A0A8J8Q7P2_9EURY</name>
<feature type="transmembrane region" description="Helical" evidence="8">
    <location>
        <begin position="141"/>
        <end position="165"/>
    </location>
</feature>
<comment type="pathway">
    <text evidence="2">Carotenoid biosynthesis.</text>
</comment>